<accession>A0A067JXL4</accession>
<gene>
    <name evidence="1" type="ORF">JCGZ_25711</name>
</gene>
<name>A0A067JXL4_JATCU</name>
<evidence type="ECO:0008006" key="3">
    <source>
        <dbReference type="Google" id="ProtNLM"/>
    </source>
</evidence>
<sequence length="215" mass="23863">MTSSGHRSDEDFLESLGISLDIDLTADADTHASVTGIYAQDPHIRLDVGETSAAKIPVEIFDHNNPVGVIISPSHLDHLRHFDVGRSSHKELLGALAERWWDTTNTFHFSWGDDCPSTDAWISWLIELGPNEMGIDQTVPIVDGTSVDSVITPGVTRAIFKAWVIDHHMVKPLPNPAGVHTSLEYRTWFIDAVWPIERPRRTALLSALDGWAQVD</sequence>
<organism evidence="1 2">
    <name type="scientific">Jatropha curcas</name>
    <name type="common">Barbados nut</name>
    <dbReference type="NCBI Taxonomy" id="180498"/>
    <lineage>
        <taxon>Eukaryota</taxon>
        <taxon>Viridiplantae</taxon>
        <taxon>Streptophyta</taxon>
        <taxon>Embryophyta</taxon>
        <taxon>Tracheophyta</taxon>
        <taxon>Spermatophyta</taxon>
        <taxon>Magnoliopsida</taxon>
        <taxon>eudicotyledons</taxon>
        <taxon>Gunneridae</taxon>
        <taxon>Pentapetalae</taxon>
        <taxon>rosids</taxon>
        <taxon>fabids</taxon>
        <taxon>Malpighiales</taxon>
        <taxon>Euphorbiaceae</taxon>
        <taxon>Crotonoideae</taxon>
        <taxon>Jatropheae</taxon>
        <taxon>Jatropha</taxon>
    </lineage>
</organism>
<proteinExistence type="predicted"/>
<evidence type="ECO:0000313" key="2">
    <source>
        <dbReference type="Proteomes" id="UP000027138"/>
    </source>
</evidence>
<dbReference type="Proteomes" id="UP000027138">
    <property type="component" value="Unassembled WGS sequence"/>
</dbReference>
<dbReference type="AlphaFoldDB" id="A0A067JXL4"/>
<evidence type="ECO:0000313" key="1">
    <source>
        <dbReference type="EMBL" id="KDP24720.1"/>
    </source>
</evidence>
<reference evidence="1 2" key="1">
    <citation type="journal article" date="2014" name="PLoS ONE">
        <title>Global Analysis of Gene Expression Profiles in Physic Nut (Jatropha curcas L.) Seedlings Exposed to Salt Stress.</title>
        <authorList>
            <person name="Zhang L."/>
            <person name="Zhang C."/>
            <person name="Wu P."/>
            <person name="Chen Y."/>
            <person name="Li M."/>
            <person name="Jiang H."/>
            <person name="Wu G."/>
        </authorList>
    </citation>
    <scope>NUCLEOTIDE SEQUENCE [LARGE SCALE GENOMIC DNA]</scope>
    <source>
        <strain evidence="2">cv. GZQX0401</strain>
        <tissue evidence="1">Young leaves</tissue>
    </source>
</reference>
<dbReference type="EMBL" id="KK915084">
    <property type="protein sequence ID" value="KDP24720.1"/>
    <property type="molecule type" value="Genomic_DNA"/>
</dbReference>
<keyword evidence="2" id="KW-1185">Reference proteome</keyword>
<protein>
    <recommendedName>
        <fullName evidence="3">Aminotransferase-like plant mobile domain-containing protein</fullName>
    </recommendedName>
</protein>